<dbReference type="HOGENOM" id="CLU_1042272_0_0_1"/>
<keyword evidence="3" id="KW-1185">Reference proteome</keyword>
<evidence type="ECO:0000313" key="3">
    <source>
        <dbReference type="Proteomes" id="UP000053424"/>
    </source>
</evidence>
<feature type="compositionally biased region" description="Basic and acidic residues" evidence="1">
    <location>
        <begin position="93"/>
        <end position="105"/>
    </location>
</feature>
<protein>
    <submittedName>
        <fullName evidence="2">Uncharacterized protein</fullName>
    </submittedName>
</protein>
<name>A0A0C2YBD9_HEBCY</name>
<feature type="region of interest" description="Disordered" evidence="1">
    <location>
        <begin position="63"/>
        <end position="229"/>
    </location>
</feature>
<evidence type="ECO:0000313" key="2">
    <source>
        <dbReference type="EMBL" id="KIM38342.1"/>
    </source>
</evidence>
<accession>A0A0C2YBD9</accession>
<reference evidence="2 3" key="1">
    <citation type="submission" date="2014-04" db="EMBL/GenBank/DDBJ databases">
        <authorList>
            <consortium name="DOE Joint Genome Institute"/>
            <person name="Kuo A."/>
            <person name="Gay G."/>
            <person name="Dore J."/>
            <person name="Kohler A."/>
            <person name="Nagy L.G."/>
            <person name="Floudas D."/>
            <person name="Copeland A."/>
            <person name="Barry K.W."/>
            <person name="Cichocki N."/>
            <person name="Veneault-Fourrey C."/>
            <person name="LaButti K."/>
            <person name="Lindquist E.A."/>
            <person name="Lipzen A."/>
            <person name="Lundell T."/>
            <person name="Morin E."/>
            <person name="Murat C."/>
            <person name="Sun H."/>
            <person name="Tunlid A."/>
            <person name="Henrissat B."/>
            <person name="Grigoriev I.V."/>
            <person name="Hibbett D.S."/>
            <person name="Martin F."/>
            <person name="Nordberg H.P."/>
            <person name="Cantor M.N."/>
            <person name="Hua S.X."/>
        </authorList>
    </citation>
    <scope>NUCLEOTIDE SEQUENCE [LARGE SCALE GENOMIC DNA]</scope>
    <source>
        <strain evidence="3">h7</strain>
    </source>
</reference>
<gene>
    <name evidence="2" type="ORF">M413DRAFT_420462</name>
</gene>
<dbReference type="OrthoDB" id="2107166at2759"/>
<dbReference type="EMBL" id="KN831791">
    <property type="protein sequence ID" value="KIM38342.1"/>
    <property type="molecule type" value="Genomic_DNA"/>
</dbReference>
<organism evidence="2 3">
    <name type="scientific">Hebeloma cylindrosporum</name>
    <dbReference type="NCBI Taxonomy" id="76867"/>
    <lineage>
        <taxon>Eukaryota</taxon>
        <taxon>Fungi</taxon>
        <taxon>Dikarya</taxon>
        <taxon>Basidiomycota</taxon>
        <taxon>Agaricomycotina</taxon>
        <taxon>Agaricomycetes</taxon>
        <taxon>Agaricomycetidae</taxon>
        <taxon>Agaricales</taxon>
        <taxon>Agaricineae</taxon>
        <taxon>Hymenogastraceae</taxon>
        <taxon>Hebeloma</taxon>
    </lineage>
</organism>
<evidence type="ECO:0000256" key="1">
    <source>
        <dbReference type="SAM" id="MobiDB-lite"/>
    </source>
</evidence>
<dbReference type="AlphaFoldDB" id="A0A0C2YBD9"/>
<feature type="compositionally biased region" description="Polar residues" evidence="1">
    <location>
        <begin position="187"/>
        <end position="204"/>
    </location>
</feature>
<proteinExistence type="predicted"/>
<reference evidence="3" key="2">
    <citation type="submission" date="2015-01" db="EMBL/GenBank/DDBJ databases">
        <title>Evolutionary Origins and Diversification of the Mycorrhizal Mutualists.</title>
        <authorList>
            <consortium name="DOE Joint Genome Institute"/>
            <consortium name="Mycorrhizal Genomics Consortium"/>
            <person name="Kohler A."/>
            <person name="Kuo A."/>
            <person name="Nagy L.G."/>
            <person name="Floudas D."/>
            <person name="Copeland A."/>
            <person name="Barry K.W."/>
            <person name="Cichocki N."/>
            <person name="Veneault-Fourrey C."/>
            <person name="LaButti K."/>
            <person name="Lindquist E.A."/>
            <person name="Lipzen A."/>
            <person name="Lundell T."/>
            <person name="Morin E."/>
            <person name="Murat C."/>
            <person name="Riley R."/>
            <person name="Ohm R."/>
            <person name="Sun H."/>
            <person name="Tunlid A."/>
            <person name="Henrissat B."/>
            <person name="Grigoriev I.V."/>
            <person name="Hibbett D.S."/>
            <person name="Martin F."/>
        </authorList>
    </citation>
    <scope>NUCLEOTIDE SEQUENCE [LARGE SCALE GENOMIC DNA]</scope>
    <source>
        <strain evidence="3">h7</strain>
    </source>
</reference>
<feature type="compositionally biased region" description="Basic residues" evidence="1">
    <location>
        <begin position="116"/>
        <end position="125"/>
    </location>
</feature>
<dbReference type="Proteomes" id="UP000053424">
    <property type="component" value="Unassembled WGS sequence"/>
</dbReference>
<sequence>MVCTGYNADTGRKYYVDYSSGGTTYVGAPYAEYGVLTPLKSETTAAQDNAHYGRRLFDVDGTNPIPKRRANTVPVRPTWDPTDCARIIPRRPQNKEEELHPRYQDGSDGPNSKSKVLNHSKTHRAKSVETWLPRGWGPYISATAEGNQDPAKDEEGADAADSGSTTESPEHKDATDTSPRLGEYTFDQESLTFIPSNSAEPTSESPRDSISVRHSSPVQVDADQTADSESVIEPVVEPAASVTPLAEVGSVGKKRRRTIFRKLFQRG</sequence>